<dbReference type="InterPro" id="IPR011042">
    <property type="entry name" value="6-blade_b-propeller_TolB-like"/>
</dbReference>
<dbReference type="PANTHER" id="PTHR42776">
    <property type="entry name" value="SERINE PEPTIDASE S9 FAMILY MEMBER"/>
    <property type="match status" value="1"/>
</dbReference>
<sequence>MKTTIFRLSGVVMLFLCMTMQVNAQDITGSWKGKIDVQGTEVPLVFDVKMEGDTYSSTMDSPSQGATGIPMDVTTFVDNTLTIKFSQAGIKYIGTLKENSLTGTFYQGAMELPLNLTKTVKTLPGNTALPTSDEDLEKLANWNPTNYKYSVEDYFARPKARSFNFSPNGTYLSYREKDENKKNHVYVKNLETDDVKRVIEEKEELIRGFGWANDNRLVYVMDKGGNEDYHLFAVDVDGSNQKELTPFDGVKVNILNGLKEDKDHMIISMNQNNPQIFEPYKINIVTGELKQLYKNDDAANPINSYEFDKDGNLRGFAKLREGVNIDFYYTTDGENFEVNKQLNWKDSFSISSFNYATDYPHDAYVTSNLDSDKTQIYLYDLKEDKVIKKLFSNENYDVSGLSLSRNRGYELDYFSYEGEKRNIIPVSNYYKKLHKKITSKFPDYSYSIADKTDDESKYLIFLQSDKLYGTYYAYDAKKDEFKLLYNLMPNLIENDMAEMRPITFKSRDGITLHGYITLPKEALNGDKVPVIVNPHGGPQGIRDSWGFNPEAQLFASRGYATLQVNFRISGGYGKKFLESGFKQIGRKAMDDVEDGLQYVVDQGWVDKDNAAIYGGSHGGYAVLRGLTKTPDLYACGVDYVGVSNIFTFFESFPEYWKPYKKIVKEIWYDSDIPEEKAIMTEVSPVFHTDKIKKPLFVVQGANDPRVNIDESDQIVSALRAKGVDVPYMVKYDEGHGFGKEENSIALYKAMMGFYAKHLKKDIKQPLKD</sequence>
<gene>
    <name evidence="4" type="ORF">M3P09_08870</name>
</gene>
<evidence type="ECO:0000259" key="3">
    <source>
        <dbReference type="Pfam" id="PF00326"/>
    </source>
</evidence>
<dbReference type="Gene3D" id="2.120.10.30">
    <property type="entry name" value="TolB, C-terminal domain"/>
    <property type="match status" value="1"/>
</dbReference>
<dbReference type="EMBL" id="JAMFLZ010000003">
    <property type="protein sequence ID" value="MCL6295104.1"/>
    <property type="molecule type" value="Genomic_DNA"/>
</dbReference>
<reference evidence="4" key="1">
    <citation type="submission" date="2022-05" db="EMBL/GenBank/DDBJ databases">
        <authorList>
            <person name="Park J.-S."/>
        </authorList>
    </citation>
    <scope>NUCLEOTIDE SEQUENCE</scope>
    <source>
        <strain evidence="4">2012CJ34-3</strain>
    </source>
</reference>
<name>A0ABT0QE08_9FLAO</name>
<evidence type="ECO:0000256" key="2">
    <source>
        <dbReference type="SAM" id="SignalP"/>
    </source>
</evidence>
<keyword evidence="1" id="KW-0378">Hydrolase</keyword>
<accession>A0ABT0QE08</accession>
<organism evidence="4 5">
    <name type="scientific">Jejuia spongiicola</name>
    <dbReference type="NCBI Taxonomy" id="2942207"/>
    <lineage>
        <taxon>Bacteria</taxon>
        <taxon>Pseudomonadati</taxon>
        <taxon>Bacteroidota</taxon>
        <taxon>Flavobacteriia</taxon>
        <taxon>Flavobacteriales</taxon>
        <taxon>Flavobacteriaceae</taxon>
        <taxon>Jejuia</taxon>
    </lineage>
</organism>
<dbReference type="Pfam" id="PF00326">
    <property type="entry name" value="Peptidase_S9"/>
    <property type="match status" value="1"/>
</dbReference>
<dbReference type="InterPro" id="IPR029058">
    <property type="entry name" value="AB_hydrolase_fold"/>
</dbReference>
<dbReference type="SUPFAM" id="SSF53474">
    <property type="entry name" value="alpha/beta-Hydrolases"/>
    <property type="match status" value="1"/>
</dbReference>
<keyword evidence="2" id="KW-0732">Signal</keyword>
<comment type="caution">
    <text evidence="4">The sequence shown here is derived from an EMBL/GenBank/DDBJ whole genome shotgun (WGS) entry which is preliminary data.</text>
</comment>
<proteinExistence type="predicted"/>
<protein>
    <submittedName>
        <fullName evidence="4">S9 family peptidase</fullName>
    </submittedName>
</protein>
<dbReference type="PANTHER" id="PTHR42776:SF27">
    <property type="entry name" value="DIPEPTIDYL PEPTIDASE FAMILY MEMBER 6"/>
    <property type="match status" value="1"/>
</dbReference>
<evidence type="ECO:0000256" key="1">
    <source>
        <dbReference type="ARBA" id="ARBA00022801"/>
    </source>
</evidence>
<feature type="domain" description="Peptidase S9 prolyl oligopeptidase catalytic" evidence="3">
    <location>
        <begin position="545"/>
        <end position="760"/>
    </location>
</feature>
<dbReference type="InterPro" id="IPR001375">
    <property type="entry name" value="Peptidase_S9_cat"/>
</dbReference>
<dbReference type="SUPFAM" id="SSF82171">
    <property type="entry name" value="DPP6 N-terminal domain-like"/>
    <property type="match status" value="2"/>
</dbReference>
<feature type="signal peptide" evidence="2">
    <location>
        <begin position="1"/>
        <end position="24"/>
    </location>
</feature>
<dbReference type="Proteomes" id="UP001165381">
    <property type="component" value="Unassembled WGS sequence"/>
</dbReference>
<evidence type="ECO:0000313" key="4">
    <source>
        <dbReference type="EMBL" id="MCL6295104.1"/>
    </source>
</evidence>
<feature type="chain" id="PRO_5046191241" evidence="2">
    <location>
        <begin position="25"/>
        <end position="768"/>
    </location>
</feature>
<dbReference type="RefSeq" id="WP_249972850.1">
    <property type="nucleotide sequence ID" value="NZ_JAMFLZ010000003.1"/>
</dbReference>
<keyword evidence="5" id="KW-1185">Reference proteome</keyword>
<dbReference type="Gene3D" id="3.40.50.1820">
    <property type="entry name" value="alpha/beta hydrolase"/>
    <property type="match status" value="1"/>
</dbReference>
<evidence type="ECO:0000313" key="5">
    <source>
        <dbReference type="Proteomes" id="UP001165381"/>
    </source>
</evidence>